<keyword evidence="4" id="KW-0479">Metal-binding</keyword>
<evidence type="ECO:0000256" key="3">
    <source>
        <dbReference type="ARBA" id="ARBA00022679"/>
    </source>
</evidence>
<dbReference type="InterPro" id="IPR000092">
    <property type="entry name" value="Polyprenyl_synt"/>
</dbReference>
<keyword evidence="3 6" id="KW-0808">Transferase</keyword>
<dbReference type="PANTHER" id="PTHR12001">
    <property type="entry name" value="GERANYLGERANYL PYROPHOSPHATE SYNTHASE"/>
    <property type="match status" value="1"/>
</dbReference>
<evidence type="ECO:0000256" key="7">
    <source>
        <dbReference type="SAM" id="MobiDB-lite"/>
    </source>
</evidence>
<evidence type="ECO:0000256" key="4">
    <source>
        <dbReference type="ARBA" id="ARBA00022723"/>
    </source>
</evidence>
<dbReference type="SFLD" id="SFLDS00005">
    <property type="entry name" value="Isoprenoid_Synthase_Type_I"/>
    <property type="match status" value="1"/>
</dbReference>
<organism evidence="8 9">
    <name type="scientific">Actinoplanes oblitus</name>
    <dbReference type="NCBI Taxonomy" id="3040509"/>
    <lineage>
        <taxon>Bacteria</taxon>
        <taxon>Bacillati</taxon>
        <taxon>Actinomycetota</taxon>
        <taxon>Actinomycetes</taxon>
        <taxon>Micromonosporales</taxon>
        <taxon>Micromonosporaceae</taxon>
        <taxon>Actinoplanes</taxon>
    </lineage>
</organism>
<dbReference type="PROSITE" id="PS00723">
    <property type="entry name" value="POLYPRENYL_SYNTHASE_1"/>
    <property type="match status" value="1"/>
</dbReference>
<dbReference type="RefSeq" id="WP_284914710.1">
    <property type="nucleotide sequence ID" value="NZ_CP126980.1"/>
</dbReference>
<evidence type="ECO:0000256" key="5">
    <source>
        <dbReference type="ARBA" id="ARBA00022842"/>
    </source>
</evidence>
<sequence>MHPPSPEAPAGDPALPGDGVRDHHDSPLESERLRSRIHATVERFLDEQARVLAEVSDDCATLVRYVAELMAGGKRLRAAFCYWGWRAAGSPDATAVVTAATALEFLQAAALIHDDIMDGSDTRRGAPSMHRRFAGLHRGNGWSTDAEHFGTSAAVLAGDLCLTWSDALYAGSGLDPAALARGRGVFDRMRTQLMGGQYLDVLDQAGAGRHHPGALERARRVVRYKSAKYTVEHPLLLGGRLAGADERLLACFSAFGLPLGEAFQLRDDMLGVFGDTERTGKPAGDDLREGKRTVLVALAFDRADAVQEKVLSSLLGNSDLDVAGIDVLREVITETGAAAAVEDLIQELLGRSLTALDSTECDERSRAMLLALGRAAIDRVR</sequence>
<dbReference type="PANTHER" id="PTHR12001:SF85">
    <property type="entry name" value="SHORT CHAIN ISOPRENYL DIPHOSPHATE SYNTHASE"/>
    <property type="match status" value="1"/>
</dbReference>
<feature type="region of interest" description="Disordered" evidence="7">
    <location>
        <begin position="1"/>
        <end position="29"/>
    </location>
</feature>
<dbReference type="Pfam" id="PF00348">
    <property type="entry name" value="polyprenyl_synt"/>
    <property type="match status" value="1"/>
</dbReference>
<dbReference type="CDD" id="cd00685">
    <property type="entry name" value="Trans_IPPS_HT"/>
    <property type="match status" value="1"/>
</dbReference>
<reference evidence="8 9" key="1">
    <citation type="submission" date="2023-06" db="EMBL/GenBank/DDBJ databases">
        <authorList>
            <person name="Yushchuk O."/>
            <person name="Binda E."/>
            <person name="Ruckert-Reed C."/>
            <person name="Fedorenko V."/>
            <person name="Kalinowski J."/>
            <person name="Marinelli F."/>
        </authorList>
    </citation>
    <scope>NUCLEOTIDE SEQUENCE [LARGE SCALE GENOMIC DNA]</scope>
    <source>
        <strain evidence="8 9">NRRL 3884</strain>
    </source>
</reference>
<comment type="similarity">
    <text evidence="2 6">Belongs to the FPP/GGPP synthase family.</text>
</comment>
<accession>A0ABY8W7N6</accession>
<dbReference type="InterPro" id="IPR008949">
    <property type="entry name" value="Isoprenoid_synthase_dom_sf"/>
</dbReference>
<evidence type="ECO:0000256" key="2">
    <source>
        <dbReference type="ARBA" id="ARBA00006706"/>
    </source>
</evidence>
<protein>
    <submittedName>
        <fullName evidence="8">Polyprenyl synthetase family protein</fullName>
    </submittedName>
</protein>
<dbReference type="Proteomes" id="UP001240150">
    <property type="component" value="Chromosome"/>
</dbReference>
<proteinExistence type="inferred from homology"/>
<name>A0ABY8W7N6_9ACTN</name>
<feature type="compositionally biased region" description="Basic and acidic residues" evidence="7">
    <location>
        <begin position="19"/>
        <end position="29"/>
    </location>
</feature>
<evidence type="ECO:0000256" key="1">
    <source>
        <dbReference type="ARBA" id="ARBA00001946"/>
    </source>
</evidence>
<dbReference type="EMBL" id="CP126980">
    <property type="protein sequence ID" value="WIM93502.1"/>
    <property type="molecule type" value="Genomic_DNA"/>
</dbReference>
<keyword evidence="5" id="KW-0460">Magnesium</keyword>
<dbReference type="InterPro" id="IPR033749">
    <property type="entry name" value="Polyprenyl_synt_CS"/>
</dbReference>
<dbReference type="PROSITE" id="PS00444">
    <property type="entry name" value="POLYPRENYL_SYNTHASE_2"/>
    <property type="match status" value="1"/>
</dbReference>
<keyword evidence="9" id="KW-1185">Reference proteome</keyword>
<dbReference type="SUPFAM" id="SSF48576">
    <property type="entry name" value="Terpenoid synthases"/>
    <property type="match status" value="1"/>
</dbReference>
<evidence type="ECO:0000256" key="6">
    <source>
        <dbReference type="RuleBase" id="RU004466"/>
    </source>
</evidence>
<dbReference type="Gene3D" id="1.10.600.10">
    <property type="entry name" value="Farnesyl Diphosphate Synthase"/>
    <property type="match status" value="1"/>
</dbReference>
<evidence type="ECO:0000313" key="9">
    <source>
        <dbReference type="Proteomes" id="UP001240150"/>
    </source>
</evidence>
<gene>
    <name evidence="8" type="ORF">ACTOB_005482</name>
</gene>
<comment type="cofactor">
    <cofactor evidence="1">
        <name>Mg(2+)</name>
        <dbReference type="ChEBI" id="CHEBI:18420"/>
    </cofactor>
</comment>
<evidence type="ECO:0000313" key="8">
    <source>
        <dbReference type="EMBL" id="WIM93502.1"/>
    </source>
</evidence>